<feature type="domain" description="GIY-YIG" evidence="1">
    <location>
        <begin position="50"/>
        <end position="87"/>
    </location>
</feature>
<evidence type="ECO:0000313" key="3">
    <source>
        <dbReference type="Proteomes" id="UP001597191"/>
    </source>
</evidence>
<dbReference type="Proteomes" id="UP001597191">
    <property type="component" value="Unassembled WGS sequence"/>
</dbReference>
<evidence type="ECO:0000313" key="2">
    <source>
        <dbReference type="EMBL" id="MFD1410990.1"/>
    </source>
</evidence>
<protein>
    <submittedName>
        <fullName evidence="2">GIY-YIG nuclease family protein</fullName>
    </submittedName>
</protein>
<dbReference type="CDD" id="cd10447">
    <property type="entry name" value="GIY-YIG_unchar_2"/>
    <property type="match status" value="1"/>
</dbReference>
<dbReference type="EMBL" id="JBHTOH010000032">
    <property type="protein sequence ID" value="MFD1410990.1"/>
    <property type="molecule type" value="Genomic_DNA"/>
</dbReference>
<organism evidence="2 3">
    <name type="scientific">Lapidilactobacillus gannanensis</name>
    <dbReference type="NCBI Taxonomy" id="2486002"/>
    <lineage>
        <taxon>Bacteria</taxon>
        <taxon>Bacillati</taxon>
        <taxon>Bacillota</taxon>
        <taxon>Bacilli</taxon>
        <taxon>Lactobacillales</taxon>
        <taxon>Lactobacillaceae</taxon>
        <taxon>Lapidilactobacillus</taxon>
    </lineage>
</organism>
<name>A0ABW4BN16_9LACO</name>
<dbReference type="InterPro" id="IPR000305">
    <property type="entry name" value="GIY-YIG_endonuc"/>
</dbReference>
<gene>
    <name evidence="2" type="ORF">ACFQ4R_05120</name>
</gene>
<sequence length="295" mass="34114">MATAKIIELLLEDGTLDGLLTVQDSSWNGTMLVSPRDSISQLFQKEETKFWGVYLLLSDEGVYIGQASELQTRLKQHDKSKDFWEKCVLITTKDDSLNRGAIDYIEADLIERAKRVGRLHIENKQNGNKTNVSAFEKVRFDNYIENALLLLELIGIAVFKQDEKKRRKRKMITQSINSTQSIPDSPLEMDHAVAYYVELSDGFKYQGTSNRDYFLRTIEHLAKTYPNVYQDLKIGFISKKGRHYIANEQRWSSKTNSPLYSRINNGDYIYSNQSANSLRDNLEQYLKAFNIQRIV</sequence>
<dbReference type="Pfam" id="PF01541">
    <property type="entry name" value="GIY-YIG"/>
    <property type="match status" value="1"/>
</dbReference>
<dbReference type="RefSeq" id="WP_125648349.1">
    <property type="nucleotide sequence ID" value="NZ_JBHTOH010000032.1"/>
</dbReference>
<accession>A0ABW4BN16</accession>
<keyword evidence="3" id="KW-1185">Reference proteome</keyword>
<comment type="caution">
    <text evidence="2">The sequence shown here is derived from an EMBL/GenBank/DDBJ whole genome shotgun (WGS) entry which is preliminary data.</text>
</comment>
<evidence type="ECO:0000259" key="1">
    <source>
        <dbReference type="Pfam" id="PF01541"/>
    </source>
</evidence>
<proteinExistence type="predicted"/>
<reference evidence="3" key="1">
    <citation type="journal article" date="2019" name="Int. J. Syst. Evol. Microbiol.">
        <title>The Global Catalogue of Microorganisms (GCM) 10K type strain sequencing project: providing services to taxonomists for standard genome sequencing and annotation.</title>
        <authorList>
            <consortium name="The Broad Institute Genomics Platform"/>
            <consortium name="The Broad Institute Genome Sequencing Center for Infectious Disease"/>
            <person name="Wu L."/>
            <person name="Ma J."/>
        </authorList>
    </citation>
    <scope>NUCLEOTIDE SEQUENCE [LARGE SCALE GENOMIC DNA]</scope>
    <source>
        <strain evidence="3">CCM 8937</strain>
    </source>
</reference>